<accession>A0A0F9FTD9</accession>
<reference evidence="2" key="1">
    <citation type="journal article" date="2015" name="Nature">
        <title>Complex archaea that bridge the gap between prokaryotes and eukaryotes.</title>
        <authorList>
            <person name="Spang A."/>
            <person name="Saw J.H."/>
            <person name="Jorgensen S.L."/>
            <person name="Zaremba-Niedzwiedzka K."/>
            <person name="Martijn J."/>
            <person name="Lind A.E."/>
            <person name="van Eijk R."/>
            <person name="Schleper C."/>
            <person name="Guy L."/>
            <person name="Ettema T.J."/>
        </authorList>
    </citation>
    <scope>NUCLEOTIDE SEQUENCE</scope>
</reference>
<keyword evidence="1" id="KW-0472">Membrane</keyword>
<feature type="transmembrane region" description="Helical" evidence="1">
    <location>
        <begin position="7"/>
        <end position="25"/>
    </location>
</feature>
<keyword evidence="1" id="KW-1133">Transmembrane helix</keyword>
<keyword evidence="1" id="KW-0812">Transmembrane</keyword>
<proteinExistence type="predicted"/>
<gene>
    <name evidence="2" type="ORF">LCGC14_2266020</name>
</gene>
<dbReference type="EMBL" id="LAZR01031220">
    <property type="protein sequence ID" value="KKL54377.1"/>
    <property type="molecule type" value="Genomic_DNA"/>
</dbReference>
<evidence type="ECO:0000313" key="2">
    <source>
        <dbReference type="EMBL" id="KKL54377.1"/>
    </source>
</evidence>
<organism evidence="2">
    <name type="scientific">marine sediment metagenome</name>
    <dbReference type="NCBI Taxonomy" id="412755"/>
    <lineage>
        <taxon>unclassified sequences</taxon>
        <taxon>metagenomes</taxon>
        <taxon>ecological metagenomes</taxon>
    </lineage>
</organism>
<protein>
    <submittedName>
        <fullName evidence="2">Uncharacterized protein</fullName>
    </submittedName>
</protein>
<name>A0A0F9FTD9_9ZZZZ</name>
<comment type="caution">
    <text evidence="2">The sequence shown here is derived from an EMBL/GenBank/DDBJ whole genome shotgun (WGS) entry which is preliminary data.</text>
</comment>
<sequence length="51" mass="5425">METIRALVRPAVTFGLVAAFIAAAFLGDDPAKLLAGPMGLAVGWYFRERSS</sequence>
<dbReference type="AlphaFoldDB" id="A0A0F9FTD9"/>
<evidence type="ECO:0000256" key="1">
    <source>
        <dbReference type="SAM" id="Phobius"/>
    </source>
</evidence>